<dbReference type="STRING" id="50429.A0A2B4RDZ8"/>
<gene>
    <name evidence="2" type="ORF">AWC38_SpisGene19133</name>
</gene>
<sequence length="203" mass="23457">MKFDAQDHRWIAEYPWIKDPCDLPDNRREYIHAKGHHGVLTTASKIRTRFWINKLLKMIQSVKINCVKCKKLDKKLSGKVMGNLPKERLKPASPWYSTSIDLFGPLTIHDAVKKRTTSKAYGVIFNYIGTRAVYLDLAPDYSTERFLMVLRRFVSHRVYHSKIYSENGTKLVAASQEPGNVTKSLDSEKLKSFGVMEGFERNF</sequence>
<dbReference type="InterPro" id="IPR041588">
    <property type="entry name" value="Integrase_H2C2"/>
</dbReference>
<dbReference type="OrthoDB" id="6623406at2759"/>
<name>A0A2B4RDZ8_STYPI</name>
<reference evidence="3" key="1">
    <citation type="journal article" date="2017" name="bioRxiv">
        <title>Comparative analysis of the genomes of Stylophora pistillata and Acropora digitifera provides evidence for extensive differences between species of corals.</title>
        <authorList>
            <person name="Voolstra C.R."/>
            <person name="Li Y."/>
            <person name="Liew Y.J."/>
            <person name="Baumgarten S."/>
            <person name="Zoccola D."/>
            <person name="Flot J.-F."/>
            <person name="Tambutte S."/>
            <person name="Allemand D."/>
            <person name="Aranda M."/>
        </authorList>
    </citation>
    <scope>NUCLEOTIDE SEQUENCE [LARGE SCALE GENOMIC DNA]</scope>
</reference>
<dbReference type="AlphaFoldDB" id="A0A2B4RDZ8"/>
<dbReference type="PANTHER" id="PTHR47331:SF1">
    <property type="entry name" value="GAG-LIKE PROTEIN"/>
    <property type="match status" value="1"/>
</dbReference>
<evidence type="ECO:0000313" key="2">
    <source>
        <dbReference type="EMBL" id="PFX16594.1"/>
    </source>
</evidence>
<keyword evidence="3" id="KW-1185">Reference proteome</keyword>
<dbReference type="InterPro" id="IPR036397">
    <property type="entry name" value="RNaseH_sf"/>
</dbReference>
<protein>
    <recommendedName>
        <fullName evidence="1">Integrase zinc-binding domain-containing protein</fullName>
    </recommendedName>
</protein>
<comment type="caution">
    <text evidence="2">The sequence shown here is derived from an EMBL/GenBank/DDBJ whole genome shotgun (WGS) entry which is preliminary data.</text>
</comment>
<dbReference type="GO" id="GO:0003676">
    <property type="term" value="F:nucleic acid binding"/>
    <property type="evidence" value="ECO:0007669"/>
    <property type="project" value="InterPro"/>
</dbReference>
<dbReference type="EMBL" id="LSMT01000534">
    <property type="protein sequence ID" value="PFX16594.1"/>
    <property type="molecule type" value="Genomic_DNA"/>
</dbReference>
<organism evidence="2 3">
    <name type="scientific">Stylophora pistillata</name>
    <name type="common">Smooth cauliflower coral</name>
    <dbReference type="NCBI Taxonomy" id="50429"/>
    <lineage>
        <taxon>Eukaryota</taxon>
        <taxon>Metazoa</taxon>
        <taxon>Cnidaria</taxon>
        <taxon>Anthozoa</taxon>
        <taxon>Hexacorallia</taxon>
        <taxon>Scleractinia</taxon>
        <taxon>Astrocoeniina</taxon>
        <taxon>Pocilloporidae</taxon>
        <taxon>Stylophora</taxon>
    </lineage>
</organism>
<dbReference type="Gene3D" id="1.10.340.70">
    <property type="match status" value="1"/>
</dbReference>
<accession>A0A2B4RDZ8</accession>
<dbReference type="PANTHER" id="PTHR47331">
    <property type="entry name" value="PHD-TYPE DOMAIN-CONTAINING PROTEIN"/>
    <property type="match status" value="1"/>
</dbReference>
<dbReference type="Pfam" id="PF17921">
    <property type="entry name" value="Integrase_H2C2"/>
    <property type="match status" value="1"/>
</dbReference>
<evidence type="ECO:0000313" key="3">
    <source>
        <dbReference type="Proteomes" id="UP000225706"/>
    </source>
</evidence>
<proteinExistence type="predicted"/>
<feature type="domain" description="Integrase zinc-binding" evidence="1">
    <location>
        <begin position="30"/>
        <end position="71"/>
    </location>
</feature>
<dbReference type="Proteomes" id="UP000225706">
    <property type="component" value="Unassembled WGS sequence"/>
</dbReference>
<dbReference type="Gene3D" id="3.30.420.10">
    <property type="entry name" value="Ribonuclease H-like superfamily/Ribonuclease H"/>
    <property type="match status" value="1"/>
</dbReference>
<evidence type="ECO:0000259" key="1">
    <source>
        <dbReference type="Pfam" id="PF17921"/>
    </source>
</evidence>